<dbReference type="RefSeq" id="WP_120163283.1">
    <property type="nucleotide sequence ID" value="NZ_NSDJ01000002.1"/>
</dbReference>
<comment type="caution">
    <text evidence="2">The sequence shown here is derived from an EMBL/GenBank/DDBJ whole genome shotgun (WGS) entry which is preliminary data.</text>
</comment>
<proteinExistence type="predicted"/>
<dbReference type="EMBL" id="NSDJ01000002">
    <property type="protein sequence ID" value="RKF66559.1"/>
    <property type="molecule type" value="Genomic_DNA"/>
</dbReference>
<reference evidence="2 3" key="1">
    <citation type="submission" date="2017-08" db="EMBL/GenBank/DDBJ databases">
        <title>Comparative genomics of bacteria isolated from necrotic lesions of AOD affected trees.</title>
        <authorList>
            <person name="Doonan J."/>
            <person name="Denman S."/>
            <person name="Mcdonald J.E."/>
        </authorList>
    </citation>
    <scope>NUCLEOTIDE SEQUENCE [LARGE SCALE GENOMIC DNA]</scope>
    <source>
        <strain evidence="2 3">CIP 105588</strain>
    </source>
</reference>
<dbReference type="Proteomes" id="UP000284853">
    <property type="component" value="Unassembled WGS sequence"/>
</dbReference>
<protein>
    <submittedName>
        <fullName evidence="2">MBL fold hydrolase</fullName>
    </submittedName>
</protein>
<dbReference type="SUPFAM" id="SSF56281">
    <property type="entry name" value="Metallo-hydrolase/oxidoreductase"/>
    <property type="match status" value="1"/>
</dbReference>
<feature type="domain" description="Metallo-beta-lactamase" evidence="1">
    <location>
        <begin position="18"/>
        <end position="205"/>
    </location>
</feature>
<gene>
    <name evidence="2" type="ORF">CKQ54_24570</name>
</gene>
<keyword evidence="2" id="KW-0378">Hydrolase</keyword>
<dbReference type="GO" id="GO:0016787">
    <property type="term" value="F:hydrolase activity"/>
    <property type="evidence" value="ECO:0007669"/>
    <property type="project" value="UniProtKB-KW"/>
</dbReference>
<dbReference type="Gene3D" id="3.60.15.10">
    <property type="entry name" value="Ribonuclease Z/Hydroxyacylglutathione hydrolase-like"/>
    <property type="match status" value="1"/>
</dbReference>
<dbReference type="CDD" id="cd07739">
    <property type="entry name" value="metallo-hydrolase-like_MBL-fold"/>
    <property type="match status" value="1"/>
</dbReference>
<name>A0ABX9PRL3_9GAMM</name>
<accession>A0ABX9PRL3</accession>
<dbReference type="InterPro" id="IPR050855">
    <property type="entry name" value="NDM-1-like"/>
</dbReference>
<dbReference type="Pfam" id="PF00753">
    <property type="entry name" value="Lactamase_B"/>
    <property type="match status" value="1"/>
</dbReference>
<keyword evidence="3" id="KW-1185">Reference proteome</keyword>
<evidence type="ECO:0000313" key="3">
    <source>
        <dbReference type="Proteomes" id="UP000284853"/>
    </source>
</evidence>
<dbReference type="PANTHER" id="PTHR42951">
    <property type="entry name" value="METALLO-BETA-LACTAMASE DOMAIN-CONTAINING"/>
    <property type="match status" value="1"/>
</dbReference>
<dbReference type="InterPro" id="IPR036866">
    <property type="entry name" value="RibonucZ/Hydroxyglut_hydro"/>
</dbReference>
<dbReference type="SMART" id="SM00849">
    <property type="entry name" value="Lactamase_B"/>
    <property type="match status" value="1"/>
</dbReference>
<evidence type="ECO:0000313" key="2">
    <source>
        <dbReference type="EMBL" id="RKF66559.1"/>
    </source>
</evidence>
<dbReference type="InterPro" id="IPR001279">
    <property type="entry name" value="Metallo-B-lactamas"/>
</dbReference>
<dbReference type="GeneID" id="302711978"/>
<evidence type="ECO:0000259" key="1">
    <source>
        <dbReference type="SMART" id="SM00849"/>
    </source>
</evidence>
<organism evidence="2 3">
    <name type="scientific">Rahnella variigena</name>
    <dbReference type="NCBI Taxonomy" id="574964"/>
    <lineage>
        <taxon>Bacteria</taxon>
        <taxon>Pseudomonadati</taxon>
        <taxon>Pseudomonadota</taxon>
        <taxon>Gammaproteobacteria</taxon>
        <taxon>Enterobacterales</taxon>
        <taxon>Yersiniaceae</taxon>
        <taxon>Rahnella</taxon>
    </lineage>
</organism>
<dbReference type="PANTHER" id="PTHR42951:SF14">
    <property type="entry name" value="METALLO-BETA-LACTAMASE SUPERFAMILY PROTEIN"/>
    <property type="match status" value="1"/>
</dbReference>
<sequence>MALNTKVFLSSDKNDGFGVTSTIIYGDNDAILVDAQFTIANAHRLLAELIELNRNLRFIFITHLHPDHYLGLEVIKQHYPDARVIAYKKAAVDINDAYDFKIEYWGNTVLKNNGANIKFDIEKWSEDELILEGEIIKILGLMSGDCIDIAPLWIPSSRTLIASDLVFADCHVWIADMRTPELLEKWFETLDKLEALEAKVVIPGHSSRALTLHPGAISYTRQYIKDFICQLNRSENAQQLTDAMDRIYPDYPVHICLEYSARILKDKYVWPGDWPLSLRNMPSGF</sequence>